<evidence type="ECO:0000259" key="2">
    <source>
        <dbReference type="Pfam" id="PF18818"/>
    </source>
</evidence>
<dbReference type="Pfam" id="PF18818">
    <property type="entry name" value="MPTase-PolyVal"/>
    <property type="match status" value="1"/>
</dbReference>
<dbReference type="RefSeq" id="WP_115421979.1">
    <property type="nucleotide sequence ID" value="NZ_KU140623.1"/>
</dbReference>
<sequence length="308" mass="34437">MAKTATAITTSDVYERITNRIVEQLEAGTRPWMQPWGGGGTPVRPLRHNGVAYRGINTVLLWMTAAEQGYSSPYWMTYRQASELGAQVRKGETSTLVVYANAIERKETDDAGEEIERRIPFMKGYSVFNADQIDGLPEHYHAIPSALPESGKERIELADRFFANLGADIRHGGSKAYYHPVGDFIQMPRFEAFVSAESHATTLGHEAIHWTMSPTRLDRNLGRERWGDEGYAKEELVAELGSVFLAADLGLAIEPRDDHAAYIASWLTKLKNDRRLVFQMAAHAERAVTFLHGLQPMAGKVSNEDVDE</sequence>
<dbReference type="EMBL" id="KU140623">
    <property type="protein sequence ID" value="AMP34987.1"/>
    <property type="molecule type" value="Genomic_DNA"/>
</dbReference>
<name>A0A142BPH9_9HYPH</name>
<geneLocation type="plasmid" evidence="3">
    <name>pSinB</name>
</geneLocation>
<dbReference type="InterPro" id="IPR013610">
    <property type="entry name" value="ArdC_N"/>
</dbReference>
<dbReference type="InterPro" id="IPR041459">
    <property type="entry name" value="MPTase-PolyVal"/>
</dbReference>
<proteinExistence type="predicted"/>
<feature type="domain" description="Polyvalent protein metallopeptidase" evidence="2">
    <location>
        <begin position="158"/>
        <end position="283"/>
    </location>
</feature>
<accession>A0A142BPH9</accession>
<feature type="domain" description="N-terminal" evidence="1">
    <location>
        <begin position="12"/>
        <end position="128"/>
    </location>
</feature>
<evidence type="ECO:0000313" key="3">
    <source>
        <dbReference type="EMBL" id="AMP34987.1"/>
    </source>
</evidence>
<dbReference type="AlphaFoldDB" id="A0A142BPH9"/>
<dbReference type="PIRSF" id="PIRSF037112">
    <property type="entry name" value="Antirestriction_ArdC"/>
    <property type="match status" value="1"/>
</dbReference>
<dbReference type="InterPro" id="IPR017113">
    <property type="entry name" value="Antirestriction_ArdC"/>
</dbReference>
<keyword evidence="3" id="KW-0614">Plasmid</keyword>
<protein>
    <submittedName>
        <fullName evidence="3">Antirestriction protein</fullName>
    </submittedName>
</protein>
<gene>
    <name evidence="3" type="ORF">pSinB_124</name>
</gene>
<dbReference type="Pfam" id="PF08401">
    <property type="entry name" value="ArdcN"/>
    <property type="match status" value="1"/>
</dbReference>
<dbReference type="GO" id="GO:0003697">
    <property type="term" value="F:single-stranded DNA binding"/>
    <property type="evidence" value="ECO:0007669"/>
    <property type="project" value="InterPro"/>
</dbReference>
<reference evidence="3" key="1">
    <citation type="submission" date="2015-11" db="EMBL/GenBank/DDBJ databases">
        <title>Molecular characterization of pSinB plasmid of arsenite oxidizing, metalotolerant Sinorhizobium sp. M14 - insight into the heavy metal resistome of sinorhizobial extrachromosomal replicons.</title>
        <authorList>
            <person name="Romaniuk K."/>
            <person name="Decewicz P."/>
            <person name="Mielnicki S."/>
            <person name="Sklodowska A."/>
            <person name="Dziewit L."/>
            <person name="Drewniak L."/>
        </authorList>
    </citation>
    <scope>NUCLEOTIDE SEQUENCE</scope>
    <source>
        <strain evidence="3">M14</strain>
        <plasmid evidence="3">pSinB</plasmid>
    </source>
</reference>
<organism evidence="3">
    <name type="scientific">Sinorhizobium sp. M14</name>
    <dbReference type="NCBI Taxonomy" id="430451"/>
    <lineage>
        <taxon>Bacteria</taxon>
        <taxon>Pseudomonadati</taxon>
        <taxon>Pseudomonadota</taxon>
        <taxon>Alphaproteobacteria</taxon>
        <taxon>Hyphomicrobiales</taxon>
        <taxon>Rhizobiaceae</taxon>
        <taxon>Sinorhizobium/Ensifer group</taxon>
        <taxon>Sinorhizobium</taxon>
    </lineage>
</organism>
<evidence type="ECO:0000259" key="1">
    <source>
        <dbReference type="Pfam" id="PF08401"/>
    </source>
</evidence>